<evidence type="ECO:0000256" key="13">
    <source>
        <dbReference type="NCBIfam" id="TIGR04265"/>
    </source>
</evidence>
<keyword evidence="9 12" id="KW-0472">Membrane</keyword>
<evidence type="ECO:0000313" key="15">
    <source>
        <dbReference type="EMBL" id="MBU9738814.1"/>
    </source>
</evidence>
<evidence type="ECO:0000259" key="14">
    <source>
        <dbReference type="PROSITE" id="PS50035"/>
    </source>
</evidence>
<reference evidence="15" key="1">
    <citation type="submission" date="2021-06" db="EMBL/GenBank/DDBJ databases">
        <title>Description of novel taxa of the family Lachnospiraceae.</title>
        <authorList>
            <person name="Chaplin A.V."/>
            <person name="Sokolova S.R."/>
            <person name="Pikina A.P."/>
            <person name="Korzhanova M."/>
            <person name="Belova V."/>
            <person name="Korostin D."/>
            <person name="Efimov B.A."/>
        </authorList>
    </citation>
    <scope>NUCLEOTIDE SEQUENCE</scope>
    <source>
        <strain evidence="15">ASD5720</strain>
    </source>
</reference>
<dbReference type="InterPro" id="IPR027379">
    <property type="entry name" value="CLS_N"/>
</dbReference>
<comment type="caution">
    <text evidence="15">The sequence shown here is derived from an EMBL/GenBank/DDBJ whole genome shotgun (WGS) entry which is preliminary data.</text>
</comment>
<sequence length="492" mass="57781">MLETAWGYVVTGWDWIMSNLIYINIILAILIVFFQRREPMTVWAWLLVLYFIPILGFLLYLVLGQDLHKKHMFKMKEIEDEMNYAIRKQEETIYKNEFEPENEEMSRFSNLILYNLEASHAVYTTDNEVSIYTDGNDKLQAVLEEIRKARHYVHLQYYIIKNDEMWKPIEELLEQKVKEGVEVRILYDSMGCRTMKSSDWKRIRSKGIMTGEFFPAILKNFQLRMNYRNHRKIIIIDGKTAFVGGFNIGREYLGLNKKKFGYWRDTHLKISGSAVLSLHIRFILDWNYATKQNLFVQDKYFVEPEDMVKGRNAIQIISSGPDSKVPNVRDNYLRLIHMAQNHIYIQTPYFIPDESVLDALKIAASSGVDVRVMIPCKPDHPFVYWCTYSYIEDLLEAGAKCYTYDDGFLHAKTLTVDGLVSCVGTANMDIRSFKLNFEVNATIYNQDTTYKLEQIFLNDLKRCTHVTPYVYASRSLLIRIKEQFSRLLSPLL</sequence>
<keyword evidence="10 12" id="KW-0594">Phospholipid biosynthesis</keyword>
<evidence type="ECO:0000256" key="9">
    <source>
        <dbReference type="ARBA" id="ARBA00023136"/>
    </source>
</evidence>
<dbReference type="HAMAP" id="MF_01916">
    <property type="entry name" value="Cardiolipin_synth_Cls"/>
    <property type="match status" value="1"/>
</dbReference>
<dbReference type="InterPro" id="IPR030874">
    <property type="entry name" value="Cardiolipin_synth_Firmi"/>
</dbReference>
<dbReference type="InterPro" id="IPR025202">
    <property type="entry name" value="PLD-like_dom"/>
</dbReference>
<evidence type="ECO:0000256" key="7">
    <source>
        <dbReference type="ARBA" id="ARBA00022989"/>
    </source>
</evidence>
<feature type="active site" evidence="12">
    <location>
        <position position="230"/>
    </location>
</feature>
<dbReference type="CDD" id="cd09112">
    <property type="entry name" value="PLDc_CLS_2"/>
    <property type="match status" value="1"/>
</dbReference>
<evidence type="ECO:0000256" key="5">
    <source>
        <dbReference type="ARBA" id="ARBA00022692"/>
    </source>
</evidence>
<evidence type="ECO:0000256" key="8">
    <source>
        <dbReference type="ARBA" id="ARBA00023098"/>
    </source>
</evidence>
<dbReference type="PANTHER" id="PTHR21248:SF22">
    <property type="entry name" value="PHOSPHOLIPASE D"/>
    <property type="match status" value="1"/>
</dbReference>
<dbReference type="InterPro" id="IPR022924">
    <property type="entry name" value="Cardiolipin_synthase"/>
</dbReference>
<keyword evidence="6" id="KW-0677">Repeat</keyword>
<dbReference type="GO" id="GO:0032049">
    <property type="term" value="P:cardiolipin biosynthetic process"/>
    <property type="evidence" value="ECO:0007669"/>
    <property type="project" value="UniProtKB-UniRule"/>
</dbReference>
<feature type="active site" evidence="12">
    <location>
        <position position="410"/>
    </location>
</feature>
<evidence type="ECO:0000256" key="12">
    <source>
        <dbReference type="HAMAP-Rule" id="MF_01916"/>
    </source>
</evidence>
<dbReference type="EMBL" id="JAHQCW010000042">
    <property type="protein sequence ID" value="MBU9738814.1"/>
    <property type="molecule type" value="Genomic_DNA"/>
</dbReference>
<dbReference type="FunFam" id="3.30.870.10:FF:000014">
    <property type="entry name" value="Cardiolipin synthase"/>
    <property type="match status" value="1"/>
</dbReference>
<gene>
    <name evidence="15" type="primary">cls</name>
    <name evidence="15" type="ORF">KTH89_19930</name>
</gene>
<evidence type="ECO:0000256" key="3">
    <source>
        <dbReference type="ARBA" id="ARBA00022516"/>
    </source>
</evidence>
<feature type="domain" description="PLD phosphodiesterase" evidence="14">
    <location>
        <begin position="405"/>
        <end position="432"/>
    </location>
</feature>
<dbReference type="PANTHER" id="PTHR21248">
    <property type="entry name" value="CARDIOLIPIN SYNTHASE"/>
    <property type="match status" value="1"/>
</dbReference>
<keyword evidence="5 12" id="KW-0812">Transmembrane</keyword>
<dbReference type="SUPFAM" id="SSF56024">
    <property type="entry name" value="Phospholipase D/nuclease"/>
    <property type="match status" value="2"/>
</dbReference>
<dbReference type="Pfam" id="PF13396">
    <property type="entry name" value="PLDc_N"/>
    <property type="match status" value="1"/>
</dbReference>
<keyword evidence="2 12" id="KW-1003">Cell membrane</keyword>
<keyword evidence="7 12" id="KW-1133">Transmembrane helix</keyword>
<comment type="similarity">
    <text evidence="12">Belongs to the phospholipase D family. Cardiolipin synthase subfamily.</text>
</comment>
<name>A0A949NGF4_9FIRM</name>
<dbReference type="RefSeq" id="WP_158347282.1">
    <property type="nucleotide sequence ID" value="NZ_JAHQCW010000042.1"/>
</dbReference>
<evidence type="ECO:0000256" key="1">
    <source>
        <dbReference type="ARBA" id="ARBA00004651"/>
    </source>
</evidence>
<dbReference type="InterPro" id="IPR001736">
    <property type="entry name" value="PLipase_D/transphosphatidylase"/>
</dbReference>
<keyword evidence="16" id="KW-1185">Reference proteome</keyword>
<feature type="transmembrane region" description="Helical" evidence="12">
    <location>
        <begin position="15"/>
        <end position="35"/>
    </location>
</feature>
<dbReference type="GO" id="GO:0008808">
    <property type="term" value="F:cardiolipin synthase activity"/>
    <property type="evidence" value="ECO:0007669"/>
    <property type="project" value="UniProtKB-UniRule"/>
</dbReference>
<accession>A0A949NGF4</accession>
<keyword evidence="4 12" id="KW-0808">Transferase</keyword>
<comment type="catalytic activity">
    <reaction evidence="12">
        <text>2 a 1,2-diacyl-sn-glycero-3-phospho-(1'-sn-glycerol) = a cardiolipin + glycerol</text>
        <dbReference type="Rhea" id="RHEA:31451"/>
        <dbReference type="ChEBI" id="CHEBI:17754"/>
        <dbReference type="ChEBI" id="CHEBI:62237"/>
        <dbReference type="ChEBI" id="CHEBI:64716"/>
    </reaction>
</comment>
<feature type="active site" evidence="12">
    <location>
        <position position="412"/>
    </location>
</feature>
<feature type="active site" evidence="12">
    <location>
        <position position="232"/>
    </location>
</feature>
<keyword evidence="3 12" id="KW-0444">Lipid biosynthesis</keyword>
<comment type="subcellular location">
    <subcellularLocation>
        <location evidence="1 12">Cell membrane</location>
        <topology evidence="1 12">Multi-pass membrane protein</topology>
    </subcellularLocation>
</comment>
<comment type="function">
    <text evidence="12">Catalyzes the reversible phosphatidyl group transfer from one phosphatidylglycerol molecule to another to form cardiolipin (CL) (diphosphatidylglycerol) and glycerol.</text>
</comment>
<dbReference type="AlphaFoldDB" id="A0A949NGF4"/>
<dbReference type="NCBIfam" id="TIGR04265">
    <property type="entry name" value="bac_cardiolipin"/>
    <property type="match status" value="1"/>
</dbReference>
<dbReference type="Gene3D" id="3.30.870.10">
    <property type="entry name" value="Endonuclease Chain A"/>
    <property type="match status" value="2"/>
</dbReference>
<dbReference type="CDD" id="cd09110">
    <property type="entry name" value="PLDc_CLS_1"/>
    <property type="match status" value="1"/>
</dbReference>
<evidence type="ECO:0000256" key="6">
    <source>
        <dbReference type="ARBA" id="ARBA00022737"/>
    </source>
</evidence>
<organism evidence="15 16">
    <name type="scientific">Diplocloster agilis</name>
    <dbReference type="NCBI Taxonomy" id="2850323"/>
    <lineage>
        <taxon>Bacteria</taxon>
        <taxon>Bacillati</taxon>
        <taxon>Bacillota</taxon>
        <taxon>Clostridia</taxon>
        <taxon>Lachnospirales</taxon>
        <taxon>Lachnospiraceae</taxon>
        <taxon>Diplocloster</taxon>
    </lineage>
</organism>
<evidence type="ECO:0000313" key="16">
    <source>
        <dbReference type="Proteomes" id="UP000712157"/>
    </source>
</evidence>
<protein>
    <recommendedName>
        <fullName evidence="12 13">Cardiolipin synthase</fullName>
        <shortName evidence="12">CL synthase</shortName>
        <ecNumber evidence="12 13">2.7.8.-</ecNumber>
    </recommendedName>
</protein>
<proteinExistence type="inferred from homology"/>
<dbReference type="Proteomes" id="UP000712157">
    <property type="component" value="Unassembled WGS sequence"/>
</dbReference>
<evidence type="ECO:0000256" key="2">
    <source>
        <dbReference type="ARBA" id="ARBA00022475"/>
    </source>
</evidence>
<evidence type="ECO:0000256" key="11">
    <source>
        <dbReference type="ARBA" id="ARBA00023264"/>
    </source>
</evidence>
<evidence type="ECO:0000256" key="10">
    <source>
        <dbReference type="ARBA" id="ARBA00023209"/>
    </source>
</evidence>
<keyword evidence="11 12" id="KW-1208">Phospholipid metabolism</keyword>
<dbReference type="Pfam" id="PF13091">
    <property type="entry name" value="PLDc_2"/>
    <property type="match status" value="2"/>
</dbReference>
<feature type="transmembrane region" description="Helical" evidence="12">
    <location>
        <begin position="42"/>
        <end position="63"/>
    </location>
</feature>
<feature type="active site" evidence="12">
    <location>
        <position position="237"/>
    </location>
</feature>
<dbReference type="GO" id="GO:0005886">
    <property type="term" value="C:plasma membrane"/>
    <property type="evidence" value="ECO:0007669"/>
    <property type="project" value="UniProtKB-SubCell"/>
</dbReference>
<dbReference type="PROSITE" id="PS50035">
    <property type="entry name" value="PLD"/>
    <property type="match status" value="2"/>
</dbReference>
<feature type="domain" description="PLD phosphodiesterase" evidence="14">
    <location>
        <begin position="225"/>
        <end position="252"/>
    </location>
</feature>
<keyword evidence="8 12" id="KW-0443">Lipid metabolism</keyword>
<dbReference type="EC" id="2.7.8.-" evidence="12 13"/>
<evidence type="ECO:0000256" key="4">
    <source>
        <dbReference type="ARBA" id="ARBA00022679"/>
    </source>
</evidence>
<feature type="active site" evidence="12">
    <location>
        <position position="417"/>
    </location>
</feature>
<dbReference type="SMART" id="SM00155">
    <property type="entry name" value="PLDc"/>
    <property type="match status" value="2"/>
</dbReference>